<accession>A0A846QMI6</accession>
<dbReference type="PANTHER" id="PTHR42663">
    <property type="entry name" value="HYDROLASE C777.06C-RELATED-RELATED"/>
    <property type="match status" value="1"/>
</dbReference>
<protein>
    <submittedName>
        <fullName evidence="2">Ribonuclease BN (tRNA processing enzyme)</fullName>
    </submittedName>
</protein>
<evidence type="ECO:0000313" key="3">
    <source>
        <dbReference type="Proteomes" id="UP000580856"/>
    </source>
</evidence>
<dbReference type="Proteomes" id="UP000580856">
    <property type="component" value="Unassembled WGS sequence"/>
</dbReference>
<dbReference type="EMBL" id="JAATJA010000001">
    <property type="protein sequence ID" value="NJB67672.1"/>
    <property type="molecule type" value="Genomic_DNA"/>
</dbReference>
<dbReference type="AlphaFoldDB" id="A0A846QMI6"/>
<name>A0A846QMI6_9BACT</name>
<keyword evidence="3" id="KW-1185">Reference proteome</keyword>
<gene>
    <name evidence="2" type="ORF">GGQ74_001312</name>
</gene>
<dbReference type="RefSeq" id="WP_245168134.1">
    <property type="nucleotide sequence ID" value="NZ_JAATJA010000001.1"/>
</dbReference>
<evidence type="ECO:0000313" key="2">
    <source>
        <dbReference type="EMBL" id="NJB67672.1"/>
    </source>
</evidence>
<dbReference type="Pfam" id="PF12706">
    <property type="entry name" value="Lactamase_B_2"/>
    <property type="match status" value="1"/>
</dbReference>
<comment type="caution">
    <text evidence="2">The sequence shown here is derived from an EMBL/GenBank/DDBJ whole genome shotgun (WGS) entry which is preliminary data.</text>
</comment>
<proteinExistence type="predicted"/>
<feature type="domain" description="Metallo-beta-lactamase" evidence="1">
    <location>
        <begin position="11"/>
        <end position="212"/>
    </location>
</feature>
<dbReference type="CDD" id="cd07715">
    <property type="entry name" value="TaR3-like_MBL-fold"/>
    <property type="match status" value="1"/>
</dbReference>
<organism evidence="2 3">
    <name type="scientific">Desulfobaculum xiamenense</name>
    <dbReference type="NCBI Taxonomy" id="995050"/>
    <lineage>
        <taxon>Bacteria</taxon>
        <taxon>Pseudomonadati</taxon>
        <taxon>Thermodesulfobacteriota</taxon>
        <taxon>Desulfovibrionia</taxon>
        <taxon>Desulfovibrionales</taxon>
        <taxon>Desulfovibrionaceae</taxon>
        <taxon>Desulfobaculum</taxon>
    </lineage>
</organism>
<dbReference type="InterPro" id="IPR001279">
    <property type="entry name" value="Metallo-B-lactamas"/>
</dbReference>
<dbReference type="InterPro" id="IPR036866">
    <property type="entry name" value="RibonucZ/Hydroxyglut_hydro"/>
</dbReference>
<sequence length="252" mass="28539">MEVRSSRDDIIIVDAGSGMRRLGNRMLAEGRFEYTLLFTHLHWDHVQGLPFFKPVYSPKTKMAIYGCPFGMGTMASLLEGVMCAPYFPVPYKALLSSLTHVDACDLDIRISDMRITSIPVNHPNKGLGYRFEEKGRSFVFLTDNELDFAHDGGLAFDDYVEFARGADLLVHDAEYSLEQYEALTRGWGHSVYHHALDLAIRAGVKRFGLFHINQERSDDAVDELVADCRRILDEKGVDMECFAMAQDMEITL</sequence>
<dbReference type="PANTHER" id="PTHR42663:SF4">
    <property type="entry name" value="SLL1036 PROTEIN"/>
    <property type="match status" value="1"/>
</dbReference>
<dbReference type="SUPFAM" id="SSF56281">
    <property type="entry name" value="Metallo-hydrolase/oxidoreductase"/>
    <property type="match status" value="1"/>
</dbReference>
<evidence type="ECO:0000259" key="1">
    <source>
        <dbReference type="Pfam" id="PF12706"/>
    </source>
</evidence>
<dbReference type="Gene3D" id="3.60.15.10">
    <property type="entry name" value="Ribonuclease Z/Hydroxyacylglutathione hydrolase-like"/>
    <property type="match status" value="1"/>
</dbReference>
<reference evidence="2 3" key="1">
    <citation type="submission" date="2020-03" db="EMBL/GenBank/DDBJ databases">
        <title>Genomic Encyclopedia of Type Strains, Phase IV (KMG-IV): sequencing the most valuable type-strain genomes for metagenomic binning, comparative biology and taxonomic classification.</title>
        <authorList>
            <person name="Goeker M."/>
        </authorList>
    </citation>
    <scope>NUCLEOTIDE SEQUENCE [LARGE SCALE GENOMIC DNA]</scope>
    <source>
        <strain evidence="2 3">DSM 24233</strain>
    </source>
</reference>